<dbReference type="KEGG" id="plw:D5F53_17200"/>
<evidence type="ECO:0000256" key="1">
    <source>
        <dbReference type="SAM" id="MobiDB-lite"/>
    </source>
</evidence>
<feature type="domain" description="ABM" evidence="2">
    <location>
        <begin position="4"/>
        <end position="99"/>
    </location>
</feature>
<dbReference type="Gene3D" id="3.30.70.100">
    <property type="match status" value="1"/>
</dbReference>
<keyword evidence="3" id="KW-0503">Monooxygenase</keyword>
<gene>
    <name evidence="3" type="ORF">D5F53_17200</name>
</gene>
<reference evidence="3 4" key="1">
    <citation type="submission" date="2018-09" db="EMBL/GenBank/DDBJ databases">
        <title>Genome Sequence of Paenibacillus lautus Strain E7593-69, Azo Dye-Degrading Bacteria, Isolated from Commercial Tattoo Inks.</title>
        <authorList>
            <person name="Nho S.W."/>
            <person name="Kim S.-J."/>
            <person name="Kweon O."/>
            <person name="Cerniglia C.E."/>
        </authorList>
    </citation>
    <scope>NUCLEOTIDE SEQUENCE [LARGE SCALE GENOMIC DNA]</scope>
    <source>
        <strain evidence="3 4">E7593-69</strain>
    </source>
</reference>
<evidence type="ECO:0000313" key="4">
    <source>
        <dbReference type="Proteomes" id="UP000266552"/>
    </source>
</evidence>
<organism evidence="3 4">
    <name type="scientific">Paenibacillus lautus</name>
    <name type="common">Bacillus lautus</name>
    <dbReference type="NCBI Taxonomy" id="1401"/>
    <lineage>
        <taxon>Bacteria</taxon>
        <taxon>Bacillati</taxon>
        <taxon>Bacillota</taxon>
        <taxon>Bacilli</taxon>
        <taxon>Bacillales</taxon>
        <taxon>Paenibacillaceae</taxon>
        <taxon>Paenibacillus</taxon>
    </lineage>
</organism>
<dbReference type="SUPFAM" id="SSF54909">
    <property type="entry name" value="Dimeric alpha+beta barrel"/>
    <property type="match status" value="1"/>
</dbReference>
<proteinExistence type="predicted"/>
<keyword evidence="3" id="KW-0560">Oxidoreductase</keyword>
<feature type="region of interest" description="Disordered" evidence="1">
    <location>
        <begin position="76"/>
        <end position="114"/>
    </location>
</feature>
<protein>
    <submittedName>
        <fullName evidence="3">Antibiotic biosynthesis monooxygenase</fullName>
    </submittedName>
</protein>
<evidence type="ECO:0000313" key="3">
    <source>
        <dbReference type="EMBL" id="AYB44906.1"/>
    </source>
</evidence>
<dbReference type="PROSITE" id="PS51725">
    <property type="entry name" value="ABM"/>
    <property type="match status" value="1"/>
</dbReference>
<sequence length="114" mass="12951">MDMLIETKTIIVKAGTSNLVVERFSKPGPIEEIEGFIDLSVLVKNAKRTDETEEVIVMIRWESKEAWKRWETSPAHIQGHRDNRGKPQPEHVISSSHGMYEVMASKGPRPVQQA</sequence>
<dbReference type="Pfam" id="PF03992">
    <property type="entry name" value="ABM"/>
    <property type="match status" value="1"/>
</dbReference>
<dbReference type="GO" id="GO:0004497">
    <property type="term" value="F:monooxygenase activity"/>
    <property type="evidence" value="ECO:0007669"/>
    <property type="project" value="UniProtKB-KW"/>
</dbReference>
<dbReference type="PANTHER" id="PTHR34474">
    <property type="entry name" value="SIGNAL TRANSDUCTION PROTEIN TRAP"/>
    <property type="match status" value="1"/>
</dbReference>
<dbReference type="EMBL" id="CP032412">
    <property type="protein sequence ID" value="AYB44906.1"/>
    <property type="molecule type" value="Genomic_DNA"/>
</dbReference>
<dbReference type="InterPro" id="IPR011008">
    <property type="entry name" value="Dimeric_a/b-barrel"/>
</dbReference>
<feature type="compositionally biased region" description="Basic and acidic residues" evidence="1">
    <location>
        <begin position="79"/>
        <end position="89"/>
    </location>
</feature>
<keyword evidence="4" id="KW-1185">Reference proteome</keyword>
<name>A0A385TMQ9_PAELA</name>
<dbReference type="Proteomes" id="UP000266552">
    <property type="component" value="Chromosome"/>
</dbReference>
<dbReference type="InterPro" id="IPR050404">
    <property type="entry name" value="Heme-degrading_MO"/>
</dbReference>
<accession>A0A385TMQ9</accession>
<dbReference type="AlphaFoldDB" id="A0A385TMQ9"/>
<evidence type="ECO:0000259" key="2">
    <source>
        <dbReference type="PROSITE" id="PS51725"/>
    </source>
</evidence>
<dbReference type="PANTHER" id="PTHR34474:SF1">
    <property type="entry name" value="HEME-DEGRADING MONOOXYGENASE HMOA"/>
    <property type="match status" value="1"/>
</dbReference>
<dbReference type="InterPro" id="IPR007138">
    <property type="entry name" value="ABM_dom"/>
</dbReference>